<feature type="chain" id="PRO_5043708948" description="Protocadherin gamma-C3" evidence="16">
    <location>
        <begin position="30"/>
        <end position="3445"/>
    </location>
</feature>
<feature type="domain" description="Cadherin" evidence="17">
    <location>
        <begin position="2831"/>
        <end position="2935"/>
    </location>
</feature>
<keyword evidence="6" id="KW-0677">Repeat</keyword>
<dbReference type="PANTHER" id="PTHR24028:SF236">
    <property type="entry name" value="PROTOCADHERIN GAMMA-C3"/>
    <property type="match status" value="1"/>
</dbReference>
<evidence type="ECO:0000256" key="8">
    <source>
        <dbReference type="ARBA" id="ARBA00022889"/>
    </source>
</evidence>
<feature type="domain" description="Cadherin" evidence="17">
    <location>
        <begin position="581"/>
        <end position="676"/>
    </location>
</feature>
<keyword evidence="5 16" id="KW-0732">Signal</keyword>
<keyword evidence="9 15" id="KW-1133">Transmembrane helix</keyword>
<feature type="region of interest" description="Disordered" evidence="14">
    <location>
        <begin position="3294"/>
        <end position="3337"/>
    </location>
</feature>
<organism evidence="18 19">
    <name type="scientific">Solea senegalensis</name>
    <name type="common">Senegalese sole</name>
    <dbReference type="NCBI Taxonomy" id="28829"/>
    <lineage>
        <taxon>Eukaryota</taxon>
        <taxon>Metazoa</taxon>
        <taxon>Chordata</taxon>
        <taxon>Craniata</taxon>
        <taxon>Vertebrata</taxon>
        <taxon>Euteleostomi</taxon>
        <taxon>Actinopterygii</taxon>
        <taxon>Neopterygii</taxon>
        <taxon>Teleostei</taxon>
        <taxon>Neoteleostei</taxon>
        <taxon>Acanthomorphata</taxon>
        <taxon>Carangaria</taxon>
        <taxon>Pleuronectiformes</taxon>
        <taxon>Pleuronectoidei</taxon>
        <taxon>Soleidae</taxon>
        <taxon>Solea</taxon>
    </lineage>
</organism>
<feature type="domain" description="Cadherin" evidence="17">
    <location>
        <begin position="1071"/>
        <end position="1178"/>
    </location>
</feature>
<feature type="transmembrane region" description="Helical" evidence="15">
    <location>
        <begin position="1702"/>
        <end position="1719"/>
    </location>
</feature>
<feature type="domain" description="Cadherin" evidence="17">
    <location>
        <begin position="2507"/>
        <end position="2613"/>
    </location>
</feature>
<evidence type="ECO:0000256" key="15">
    <source>
        <dbReference type="SAM" id="Phobius"/>
    </source>
</evidence>
<evidence type="ECO:0000256" key="10">
    <source>
        <dbReference type="ARBA" id="ARBA00023136"/>
    </source>
</evidence>
<dbReference type="InterPro" id="IPR020894">
    <property type="entry name" value="Cadherin_CS"/>
</dbReference>
<keyword evidence="8" id="KW-0130">Cell adhesion</keyword>
<feature type="domain" description="Cadherin" evidence="17">
    <location>
        <begin position="3061"/>
        <end position="3156"/>
    </location>
</feature>
<dbReference type="Pfam" id="PF15974">
    <property type="entry name" value="Cadherin_tail"/>
    <property type="match status" value="1"/>
</dbReference>
<comment type="function">
    <text evidence="1">Potential calcium-dependent cell-adhesion protein. May be involved in the establishment and maintenance of specific neuronal connections in the brain.</text>
</comment>
<keyword evidence="10 15" id="KW-0472">Membrane</keyword>
<accession>A0AAV6SKW3</accession>
<feature type="domain" description="Cadherin" evidence="17">
    <location>
        <begin position="2614"/>
        <end position="2722"/>
    </location>
</feature>
<feature type="domain" description="Cadherin" evidence="17">
    <location>
        <begin position="2936"/>
        <end position="3045"/>
    </location>
</feature>
<protein>
    <recommendedName>
        <fullName evidence="12">Protocadherin gamma-C3</fullName>
    </recommendedName>
</protein>
<keyword evidence="7 13" id="KW-0106">Calcium</keyword>
<dbReference type="GO" id="GO:0005886">
    <property type="term" value="C:plasma membrane"/>
    <property type="evidence" value="ECO:0007669"/>
    <property type="project" value="UniProtKB-SubCell"/>
</dbReference>
<evidence type="ECO:0000256" key="12">
    <source>
        <dbReference type="ARBA" id="ARBA00074462"/>
    </source>
</evidence>
<feature type="domain" description="Cadherin" evidence="17">
    <location>
        <begin position="456"/>
        <end position="565"/>
    </location>
</feature>
<evidence type="ECO:0000256" key="4">
    <source>
        <dbReference type="ARBA" id="ARBA00022692"/>
    </source>
</evidence>
<dbReference type="PROSITE" id="PS50268">
    <property type="entry name" value="CADHERIN_2"/>
    <property type="match status" value="24"/>
</dbReference>
<feature type="domain" description="Cadherin" evidence="17">
    <location>
        <begin position="2273"/>
        <end position="2368"/>
    </location>
</feature>
<feature type="domain" description="Cadherin" evidence="17">
    <location>
        <begin position="2148"/>
        <end position="2257"/>
    </location>
</feature>
<feature type="domain" description="Cadherin" evidence="17">
    <location>
        <begin position="243"/>
        <end position="350"/>
    </location>
</feature>
<feature type="region of interest" description="Disordered" evidence="14">
    <location>
        <begin position="3390"/>
        <end position="3445"/>
    </location>
</feature>
<dbReference type="GO" id="GO:0005509">
    <property type="term" value="F:calcium ion binding"/>
    <property type="evidence" value="ECO:0007669"/>
    <property type="project" value="UniProtKB-UniRule"/>
</dbReference>
<feature type="domain" description="Cadherin" evidence="17">
    <location>
        <begin position="855"/>
        <end position="961"/>
    </location>
</feature>
<sequence length="3445" mass="377574">MTKRMGYRDWRWQALWWHNFFLLWITTHGQTRYSIPEELERGSVVGNLGKDLGLGLSDMFDRKLRVASEAGKQYFTVDAGKGELVVNDRIDREALCGQSVSCVLPLQVVIEQPLQLHRIEVEIRDVNDNAPTYLKSDHVIEIAESTVVGMRFPLESAEDPDVGSNGLKTYTLSKDECFILKVKEIENGRKIPELVLNKSLDREKKAIHSLFLTAMDGGNPVKSGTSKITITVLDNNDNVPLFENPFYKMSLQENSANGSFVITTKATDIDEGLNGEIEYSLGIHTPPSVLSLFYIDVVTGDIYLKSPLDYENQTSYRIDVSAKDKGFPKMEGHCSVQVDVLDVNDNAPEILLTSKPTSVPEDSRSGTVVALLGVRDLDSGDNGKVTLQLPKGSPFTLKPSFSNNYALVTSGVLNRESCSHYDVEITATDSGSPPLSSKKIIPVIITDVNDNPPVFTQSSYNVYLKENGVPGSILYSVSASDLDFGENAKISYSILDSKVQDVSVSSYVYINSDNGSIYSMHSFDYEKLKVFQIQVQAKDQGSPSLSSNATVHVFILDQNDNAPAVIYPSSAAMGSLSHQRMPRPAKAGHLVTKVTAVDADSGHNAWISYKLTEATDASLFTVNLYTGEVRTKRAVSEQDDSSQRLLIEIRDDGEPAQSSTVTVSILLEDGLHEPILDLRQKVAEPSKKNGRIALYLILSLASVSVLSLLTFLILAVKCIRNSRSSGSCCMRRSDCDDYKNPNRNLQIQLNSDGPIKYVEVLGGDMLSQSHSFRSCMSPMSEYSDFTLIKPSSTTDFKEVISVLDASLPDSTWTFESQQMMFANHTQNCTKRSTPSPSPASAPPTLTVQRAAGRTTAAQTRHSIPEELKQGSVVGNLAKDLGLGLSEIFNRKLRVSSEADEQYFSVDAGKGELVVNDRIDREALCGQSVSCVLPLQIVLETPLTLHRIEVEIKDINDNAPRFHSKETALKISESAAVGARFRLQSAEDLDVGSNSVKSYTLTKNDCFTLKMKEVEDGKTVPELVLEKPLDREKKAVHQLLLTALDGGNPVMSGTSQITITVLDVNDNFPVFDQNSYKVSLPENTAKYTFVIKVTATDADEGPNGEVNFSFDSRTLDSVTSMFEINSVTGEIYLKGDLDYEKDTSYKIEITAKDKGVPEMESHCRLQIDVVDVNDNTPEIVLTSEPQPVREDAPSGTVVALLNARDADSGNNSKVTLQLPKGSPFTLKPSFSNNYALVTKGVLDRERFSQYNIEITATDSGSPPLSSKKTIPVTVADVNDNPPVFTQSSYNVYLKENGVPGSILYSVSASDLDFGENAKISYSILDSKVQDVSVSSYVYINSDNGSIYSMHSFDYEKLKVFQIQVQAKDQGSPSLSTNATVHVFILDQNDNAPAVIYPSSAAMGSLSHQRMPRPAKAGHLVTKVTAVDADSGHNAWISYKLTEATDASLFTVNLYTGEVRTKRAVSEQDDSSQRLLIEIRDDGEPAQSSTVTVSILLEDGLHEPILDLRQKVAEPSKKNGRIALYLILSLASVSVLSLLTFLILAVKCIRNSRSSGSCCMRRSDCDDYKNPNRNLQIQLNSDGPIKYVEVLGGDMLSQSHSFRSCMSPMSEYSDFTLIKPSSTTDFKEVISVLDASLPDSTWTFESQQTTISVLEWLFVSAPQTWTVPIIDGDQWMIATVFSITSLGNNSNGPGMTKRIGYKDWRWQALWWHIFFLLWSIIHAQTRYSIPEELKQGSVVGNLAKDLGLALSEIFDRKLRVASEADKQYFTVDAGKGELVVNDRIDREALCGPSASCVLTLQVVIDKPLQLYRVEVEIQDINDNSPVFPPQDIILEIAESTVAGARFPLKTAQDLDVGVNSVRSYTLNKDEFFSLKVKDVSGGRKVPELILSKSLDREIKPIHHLQLTAIDGGNPVKSGSSQITIHVLDINDNFPVFEKNVYKISISENSAQGASIIKLTAKDIDDGSNGEVEYSFGTHTPDNVLSVFDIDSSTGELRLKGKLDFETNANYEVDICAKDKGTPRMEGHCTVHIEVIDINDNAPNIFLTSQPNSLPEDAPSGTVVALISARDLDSGDNGKVSLQLPKDFPFNLKPSFSDNYALVTSGALDRESISEYNIEITASDLGSPPLSTKKTINVSVTDVNDNPPVFTQSSYNVYLKENGAPGSILYSVSASDLDFGENAKISYSILDSKVQDVSVSSYVYINSDNGSIYSMHSFDYEKLKVFQIQVQAKDQGSPSLSSNTTVHVFILDQNDNAPAVIYPSSAAMGSLSHQRMPRPAKAGHLVTKVTAVDADSGHNAWISYKLTEATDASLFTVNLYTGEVRTKRAVSEQDDSSQRLLIEIRDDGEPAQSSTVTVSILLEDGLHEPILDLRQKVAEPSKKNGRIALYLILSLASVSVLSLLTFLILAVKCIRNSRSSGSCCMRRSDCDDYKNPNRNLQIQLNSDGPIKYVEVLGGDMLSQSHSFRSCMSPMSEYSDFTLIKPSSTTDFKEVISVLDASLPDSTWTFESQQTRYSIPEELKQGSVVGNLAKDLGLGLSEIFDRKLRVASEADKQYFTVDAGKGELVVNDRIDREALCGQSTSCVLPLQVVIENPLHLYRIEVEIRDVNDNSPSFLSQERNLKIAELTAVGARYPLETAQDLDVGINSLKSYSLSKDECFSLKIKDLANGIKVPELVLEKPLDREKQNAHHLLLTAFDGGNPVKTGTSNIIVTVLDNNDNVPVFKKTLYKISLPENSQTGFMLANVEATDADEGINGEIEYSFAEHTADTLLSLFKINSETGEIFLVGELDYENAAMHAIDITAKDKGVPEMEGHCRVQVEVIDVNDNAPEIVLTSKPSHVPEDAPSGTVVALLTARDLDSGDNGKVTLQLPKDCPLTLKPSFSNNYALVTKAVLDRERFSQYNIEITATDSGSPPLSSKKTINVTITDVNDNPPVFTQSSYNVYLKENGAPGSILYSVSASDLDFGENAKISYSILDSKVQDVSVSSYVYINSDNGSIYSMHSFDYEKLKVFQIQVQAKDQGSPSLSSNATVHVFILDQNDNAPAVIYPSSAAMGSLSHQRMPRPAKAGHLVTKVTAVDADSGHNAWISYKLTEATDASLFTVNLYTGEVRTKRAVSEQDDSSQRLLIEIRDDGEPAQSSTVTVSILLEDGLHEPILDLRQKVAEPSKKNGRIALYLILSLASVSVLSLLTFLILAVKCIRNSRSSGSCCMRRSDCDDYKNPNRNLQIQLNSDGPIKYVEVLGGDMLSQSHSFRSCMSPMSEYSDFTLIKPSSTTDFKEVISVLDASLPDSTWTFESQQQKPPNNDWRFTQGQRPGPSGATGGPEVAMGTGPWPQPPTEAEQLQALMAAANEVSEATATLGPGTMGLSTRYSPQFTLQHVPDYRQNVYIPGSTATLTSNPQQQQQATAQQAAQQALPPPQTSAQPEPPKAAQTPASKKKSTKKEKK</sequence>
<feature type="compositionally biased region" description="Pro residues" evidence="14">
    <location>
        <begin position="3415"/>
        <end position="3427"/>
    </location>
</feature>
<dbReference type="Pfam" id="PF00028">
    <property type="entry name" value="Cadherin"/>
    <property type="match status" value="18"/>
</dbReference>
<dbReference type="PANTHER" id="PTHR24028">
    <property type="entry name" value="CADHERIN-87A"/>
    <property type="match status" value="1"/>
</dbReference>
<keyword evidence="11" id="KW-0325">Glycoprotein</keyword>
<feature type="transmembrane region" description="Helical" evidence="15">
    <location>
        <begin position="3172"/>
        <end position="3196"/>
    </location>
</feature>
<comment type="subcellular location">
    <subcellularLocation>
        <location evidence="2">Cell membrane</location>
        <topology evidence="2">Single-pass type I membrane protein</topology>
    </subcellularLocation>
</comment>
<feature type="compositionally biased region" description="Low complexity" evidence="14">
    <location>
        <begin position="3393"/>
        <end position="3414"/>
    </location>
</feature>
<dbReference type="FunFam" id="2.60.40.60:FF:000004">
    <property type="entry name" value="Protocadherin 1 gamma 2"/>
    <property type="match status" value="4"/>
</dbReference>
<dbReference type="InterPro" id="IPR002126">
    <property type="entry name" value="Cadherin-like_dom"/>
</dbReference>
<evidence type="ECO:0000256" key="7">
    <source>
        <dbReference type="ARBA" id="ARBA00022837"/>
    </source>
</evidence>
<dbReference type="GO" id="GO:0007156">
    <property type="term" value="P:homophilic cell adhesion via plasma membrane adhesion molecules"/>
    <property type="evidence" value="ECO:0007669"/>
    <property type="project" value="InterPro"/>
</dbReference>
<dbReference type="CDD" id="cd11304">
    <property type="entry name" value="Cadherin_repeat"/>
    <property type="match status" value="23"/>
</dbReference>
<dbReference type="EMBL" id="JAGKHQ010000004">
    <property type="protein sequence ID" value="KAG7517665.1"/>
    <property type="molecule type" value="Genomic_DNA"/>
</dbReference>
<evidence type="ECO:0000256" key="14">
    <source>
        <dbReference type="SAM" id="MobiDB-lite"/>
    </source>
</evidence>
<evidence type="ECO:0000256" key="16">
    <source>
        <dbReference type="SAM" id="SignalP"/>
    </source>
</evidence>
<dbReference type="InterPro" id="IPR013164">
    <property type="entry name" value="Cadherin_N"/>
</dbReference>
<evidence type="ECO:0000313" key="19">
    <source>
        <dbReference type="Proteomes" id="UP000693946"/>
    </source>
</evidence>
<feature type="domain" description="Cadherin" evidence="17">
    <location>
        <begin position="1719"/>
        <end position="1825"/>
    </location>
</feature>
<evidence type="ECO:0000256" key="3">
    <source>
        <dbReference type="ARBA" id="ARBA00022475"/>
    </source>
</evidence>
<keyword evidence="19" id="KW-1185">Reference proteome</keyword>
<feature type="signal peptide" evidence="16">
    <location>
        <begin position="1"/>
        <end position="29"/>
    </location>
</feature>
<evidence type="ECO:0000256" key="1">
    <source>
        <dbReference type="ARBA" id="ARBA00003436"/>
    </source>
</evidence>
<dbReference type="FunFam" id="2.60.40.60:FF:000002">
    <property type="entry name" value="Protocadherin alpha 2"/>
    <property type="match status" value="4"/>
</dbReference>
<feature type="domain" description="Cadherin" evidence="17">
    <location>
        <begin position="2043"/>
        <end position="2147"/>
    </location>
</feature>
<dbReference type="Proteomes" id="UP000693946">
    <property type="component" value="Linkage Group LG12"/>
</dbReference>
<dbReference type="FunFam" id="2.60.40.60:FF:000185">
    <property type="entry name" value="Protocadherin 2 alpha c"/>
    <property type="match status" value="1"/>
</dbReference>
<dbReference type="InterPro" id="IPR032455">
    <property type="entry name" value="Cadherin_C"/>
</dbReference>
<evidence type="ECO:0000256" key="13">
    <source>
        <dbReference type="PROSITE-ProRule" id="PRU00043"/>
    </source>
</evidence>
<dbReference type="SMART" id="SM00112">
    <property type="entry name" value="CA"/>
    <property type="match status" value="24"/>
</dbReference>
<feature type="domain" description="Cadherin" evidence="17">
    <location>
        <begin position="1409"/>
        <end position="1504"/>
    </location>
</feature>
<dbReference type="FunFam" id="2.60.40.60:FF:000006">
    <property type="entry name" value="Protocadherin alpha 2"/>
    <property type="match status" value="4"/>
</dbReference>
<dbReference type="InterPro" id="IPR050174">
    <property type="entry name" value="Protocadherin/Cadherin-CA"/>
</dbReference>
<dbReference type="FunFam" id="2.60.40.60:FF:000129">
    <property type="entry name" value="protocadherin alpha-C2 isoform X1"/>
    <property type="match status" value="3"/>
</dbReference>
<evidence type="ECO:0000256" key="9">
    <source>
        <dbReference type="ARBA" id="ARBA00022989"/>
    </source>
</evidence>
<feature type="domain" description="Cadherin" evidence="17">
    <location>
        <begin position="1826"/>
        <end position="1934"/>
    </location>
</feature>
<feature type="domain" description="Cadherin" evidence="17">
    <location>
        <begin position="962"/>
        <end position="1070"/>
    </location>
</feature>
<evidence type="ECO:0000259" key="17">
    <source>
        <dbReference type="PROSITE" id="PS50268"/>
    </source>
</evidence>
<feature type="domain" description="Cadherin" evidence="17">
    <location>
        <begin position="351"/>
        <end position="455"/>
    </location>
</feature>
<evidence type="ECO:0000256" key="2">
    <source>
        <dbReference type="ARBA" id="ARBA00004251"/>
    </source>
</evidence>
<gene>
    <name evidence="18" type="ORF">JOB18_013605</name>
</gene>
<keyword evidence="4 15" id="KW-0812">Transmembrane</keyword>
<feature type="compositionally biased region" description="Basic residues" evidence="14">
    <location>
        <begin position="3435"/>
        <end position="3445"/>
    </location>
</feature>
<feature type="domain" description="Cadherin" evidence="17">
    <location>
        <begin position="134"/>
        <end position="242"/>
    </location>
</feature>
<reference evidence="18 19" key="1">
    <citation type="journal article" date="2021" name="Sci. Rep.">
        <title>Chromosome anchoring in Senegalese sole (Solea senegalensis) reveals sex-associated markers and genome rearrangements in flatfish.</title>
        <authorList>
            <person name="Guerrero-Cozar I."/>
            <person name="Gomez-Garrido J."/>
            <person name="Berbel C."/>
            <person name="Martinez-Blanch J.F."/>
            <person name="Alioto T."/>
            <person name="Claros M.G."/>
            <person name="Gagnaire P.A."/>
            <person name="Manchado M."/>
        </authorList>
    </citation>
    <scope>NUCLEOTIDE SEQUENCE [LARGE SCALE GENOMIC DNA]</scope>
    <source>
        <strain evidence="18">Sse05_10M</strain>
    </source>
</reference>
<proteinExistence type="predicted"/>
<feature type="domain" description="Cadherin" evidence="17">
    <location>
        <begin position="1284"/>
        <end position="1393"/>
    </location>
</feature>
<feature type="domain" description="Cadherin" evidence="17">
    <location>
        <begin position="2723"/>
        <end position="2830"/>
    </location>
</feature>
<feature type="domain" description="Cadherin" evidence="17">
    <location>
        <begin position="27"/>
        <end position="133"/>
    </location>
</feature>
<feature type="transmembrane region" description="Helical" evidence="15">
    <location>
        <begin position="1520"/>
        <end position="1544"/>
    </location>
</feature>
<dbReference type="FunFam" id="2.60.40.60:FF:000018">
    <property type="entry name" value="Protocadherin gamma c3"/>
    <property type="match status" value="4"/>
</dbReference>
<name>A0AAV6SKW3_SOLSE</name>
<dbReference type="FunFam" id="2.60.40.60:FF:000001">
    <property type="entry name" value="Protocadherin alpha 2"/>
    <property type="match status" value="4"/>
</dbReference>
<comment type="caution">
    <text evidence="18">The sequence shown here is derived from an EMBL/GenBank/DDBJ whole genome shotgun (WGS) entry which is preliminary data.</text>
</comment>
<feature type="domain" description="Cadherin" evidence="17">
    <location>
        <begin position="1187"/>
        <end position="1283"/>
    </location>
</feature>
<dbReference type="PROSITE" id="PS00232">
    <property type="entry name" value="CADHERIN_1"/>
    <property type="match status" value="12"/>
</dbReference>
<dbReference type="InterPro" id="IPR031904">
    <property type="entry name" value="Cadherin_CBD"/>
</dbReference>
<feature type="compositionally biased region" description="Polar residues" evidence="14">
    <location>
        <begin position="3294"/>
        <end position="3312"/>
    </location>
</feature>
<evidence type="ECO:0000256" key="6">
    <source>
        <dbReference type="ARBA" id="ARBA00022737"/>
    </source>
</evidence>
<evidence type="ECO:0000313" key="18">
    <source>
        <dbReference type="EMBL" id="KAG7517665.1"/>
    </source>
</evidence>
<feature type="domain" description="Cadherin" evidence="17">
    <location>
        <begin position="1935"/>
        <end position="2042"/>
    </location>
</feature>
<keyword evidence="3" id="KW-1003">Cell membrane</keyword>
<evidence type="ECO:0000256" key="11">
    <source>
        <dbReference type="ARBA" id="ARBA00023180"/>
    </source>
</evidence>
<dbReference type="Pfam" id="PF16492">
    <property type="entry name" value="Cadherin_C_2"/>
    <property type="match status" value="4"/>
</dbReference>
<dbReference type="Pfam" id="PF08266">
    <property type="entry name" value="Cadherin_2"/>
    <property type="match status" value="4"/>
</dbReference>
<evidence type="ECO:0000256" key="5">
    <source>
        <dbReference type="ARBA" id="ARBA00022729"/>
    </source>
</evidence>